<dbReference type="Proteomes" id="UP000008792">
    <property type="component" value="Unassembled WGS sequence"/>
</dbReference>
<dbReference type="PANTHER" id="PTHR24276:SF91">
    <property type="entry name" value="AT26814P-RELATED"/>
    <property type="match status" value="1"/>
</dbReference>
<evidence type="ECO:0000256" key="2">
    <source>
        <dbReference type="ARBA" id="ARBA00007664"/>
    </source>
</evidence>
<evidence type="ECO:0000256" key="3">
    <source>
        <dbReference type="ARBA" id="ARBA00022670"/>
    </source>
</evidence>
<evidence type="ECO:0000256" key="1">
    <source>
        <dbReference type="ARBA" id="ARBA00004239"/>
    </source>
</evidence>
<comment type="catalytic activity">
    <reaction evidence="9">
        <text>Preferential cleavage: Arg-|-Xaa, Lys-|-Xaa.</text>
        <dbReference type="EC" id="3.4.21.4"/>
    </reaction>
</comment>
<evidence type="ECO:0000313" key="14">
    <source>
        <dbReference type="Proteomes" id="UP000008792"/>
    </source>
</evidence>
<accession>A0A0Q9WEL6</accession>
<dbReference type="GO" id="GO:0004252">
    <property type="term" value="F:serine-type endopeptidase activity"/>
    <property type="evidence" value="ECO:0007669"/>
    <property type="project" value="UniProtKB-EC"/>
</dbReference>
<evidence type="ECO:0000256" key="6">
    <source>
        <dbReference type="ARBA" id="ARBA00022825"/>
    </source>
</evidence>
<keyword evidence="3" id="KW-0645">Protease</keyword>
<evidence type="ECO:0000256" key="7">
    <source>
        <dbReference type="ARBA" id="ARBA00023145"/>
    </source>
</evidence>
<comment type="similarity">
    <text evidence="2">Belongs to the peptidase S1 family.</text>
</comment>
<keyword evidence="5" id="KW-0378">Hydrolase</keyword>
<organism evidence="13 14">
    <name type="scientific">Drosophila virilis</name>
    <name type="common">Fruit fly</name>
    <dbReference type="NCBI Taxonomy" id="7244"/>
    <lineage>
        <taxon>Eukaryota</taxon>
        <taxon>Metazoa</taxon>
        <taxon>Ecdysozoa</taxon>
        <taxon>Arthropoda</taxon>
        <taxon>Hexapoda</taxon>
        <taxon>Insecta</taxon>
        <taxon>Pterygota</taxon>
        <taxon>Neoptera</taxon>
        <taxon>Endopterygota</taxon>
        <taxon>Diptera</taxon>
        <taxon>Brachycera</taxon>
        <taxon>Muscomorpha</taxon>
        <taxon>Ephydroidea</taxon>
        <taxon>Drosophilidae</taxon>
        <taxon>Drosophila</taxon>
    </lineage>
</organism>
<keyword evidence="14" id="KW-1185">Reference proteome</keyword>
<dbReference type="InParanoid" id="A0A0Q9WEL6"/>
<evidence type="ECO:0000256" key="10">
    <source>
        <dbReference type="ARBA" id="ARBA00038868"/>
    </source>
</evidence>
<evidence type="ECO:0000256" key="8">
    <source>
        <dbReference type="ARBA" id="ARBA00023157"/>
    </source>
</evidence>
<evidence type="ECO:0000256" key="9">
    <source>
        <dbReference type="ARBA" id="ARBA00036320"/>
    </source>
</evidence>
<dbReference type="SMART" id="SM00020">
    <property type="entry name" value="Tryp_SPc"/>
    <property type="match status" value="1"/>
</dbReference>
<feature type="domain" description="Peptidase S1" evidence="12">
    <location>
        <begin position="20"/>
        <end position="266"/>
    </location>
</feature>
<feature type="signal peptide" evidence="11">
    <location>
        <begin position="1"/>
        <end position="18"/>
    </location>
</feature>
<dbReference type="GO" id="GO:0005576">
    <property type="term" value="C:extracellular region"/>
    <property type="evidence" value="ECO:0007669"/>
    <property type="project" value="UniProtKB-SubCell"/>
</dbReference>
<keyword evidence="4 11" id="KW-0732">Signal</keyword>
<dbReference type="FunCoup" id="A0A0Q9WEL6">
    <property type="interactions" value="6"/>
</dbReference>
<dbReference type="EC" id="3.4.21.4" evidence="10"/>
<name>A0A0Q9WEL6_DROVI</name>
<dbReference type="PROSITE" id="PS50240">
    <property type="entry name" value="TRYPSIN_DOM"/>
    <property type="match status" value="1"/>
</dbReference>
<dbReference type="InterPro" id="IPR009003">
    <property type="entry name" value="Peptidase_S1_PA"/>
</dbReference>
<dbReference type="EMBL" id="CH940650">
    <property type="protein sequence ID" value="KRF83005.1"/>
    <property type="molecule type" value="Genomic_DNA"/>
</dbReference>
<dbReference type="PRINTS" id="PR00722">
    <property type="entry name" value="CHYMOTRYPSIN"/>
</dbReference>
<dbReference type="AlphaFoldDB" id="A0A0Q9WEL6"/>
<evidence type="ECO:0000313" key="13">
    <source>
        <dbReference type="EMBL" id="KRF83005.1"/>
    </source>
</evidence>
<dbReference type="SMR" id="A0A0Q9WEL6"/>
<dbReference type="PANTHER" id="PTHR24276">
    <property type="entry name" value="POLYSERASE-RELATED"/>
    <property type="match status" value="1"/>
</dbReference>
<feature type="chain" id="PRO_5006386698" description="trypsin" evidence="11">
    <location>
        <begin position="19"/>
        <end position="297"/>
    </location>
</feature>
<proteinExistence type="inferred from homology"/>
<sequence>MKQRLLILLLIWCSPVWSKVYSNSISKRTKIGQRQWQGMSSNTGDNFGGWLVRVRSGGADTLSCGGSYYAPILVISSANCIHPFRYQLDDASVVTTANAEDEDYNFSLVDTVYSPNEFVEYRTNMDIALVRLTTPLKGTMTEFIKLTNTWATSEMEFSTFGWGYDSLDVQPATDEPRMVQNLLFVGLDKCKKLFQAGFVANTVMCVTLPIDMFECIYDGGSPLVWSTELFGIASVGSTCRNTSNPGIYTNLMKLKPFISRIERGVRSGQLPRAIFTRLNHKKQINPKHQNKKAKPIK</sequence>
<dbReference type="InterPro" id="IPR043504">
    <property type="entry name" value="Peptidase_S1_PA_chymotrypsin"/>
</dbReference>
<keyword evidence="6" id="KW-0720">Serine protease</keyword>
<dbReference type="GO" id="GO:0006508">
    <property type="term" value="P:proteolysis"/>
    <property type="evidence" value="ECO:0007669"/>
    <property type="project" value="UniProtKB-KW"/>
</dbReference>
<dbReference type="Gene3D" id="2.40.10.10">
    <property type="entry name" value="Trypsin-like serine proteases"/>
    <property type="match status" value="2"/>
</dbReference>
<comment type="subcellular location">
    <subcellularLocation>
        <location evidence="1">Secreted</location>
        <location evidence="1">Extracellular space</location>
    </subcellularLocation>
</comment>
<evidence type="ECO:0000256" key="11">
    <source>
        <dbReference type="SAM" id="SignalP"/>
    </source>
</evidence>
<keyword evidence="8" id="KW-1015">Disulfide bond</keyword>
<gene>
    <name evidence="13" type="primary">Dvir\GJ27110</name>
    <name evidence="13" type="ORF">Dvir_GJ27110</name>
</gene>
<protein>
    <recommendedName>
        <fullName evidence="10">trypsin</fullName>
        <ecNumber evidence="10">3.4.21.4</ecNumber>
    </recommendedName>
</protein>
<dbReference type="SUPFAM" id="SSF50494">
    <property type="entry name" value="Trypsin-like serine proteases"/>
    <property type="match status" value="1"/>
</dbReference>
<keyword evidence="7" id="KW-0865">Zymogen</keyword>
<dbReference type="InterPro" id="IPR050430">
    <property type="entry name" value="Peptidase_S1"/>
</dbReference>
<dbReference type="InterPro" id="IPR001254">
    <property type="entry name" value="Trypsin_dom"/>
</dbReference>
<evidence type="ECO:0000256" key="4">
    <source>
        <dbReference type="ARBA" id="ARBA00022729"/>
    </source>
</evidence>
<evidence type="ECO:0000259" key="12">
    <source>
        <dbReference type="PROSITE" id="PS50240"/>
    </source>
</evidence>
<dbReference type="Pfam" id="PF00089">
    <property type="entry name" value="Trypsin"/>
    <property type="match status" value="1"/>
</dbReference>
<dbReference type="InterPro" id="IPR001314">
    <property type="entry name" value="Peptidase_S1A"/>
</dbReference>
<reference evidence="13 14" key="1">
    <citation type="journal article" date="2007" name="Nature">
        <title>Evolution of genes and genomes on the Drosophila phylogeny.</title>
        <authorList>
            <consortium name="Drosophila 12 Genomes Consortium"/>
            <person name="Clark A.G."/>
            <person name="Eisen M.B."/>
            <person name="Smith D.R."/>
            <person name="Bergman C.M."/>
            <person name="Oliver B."/>
            <person name="Markow T.A."/>
            <person name="Kaufman T.C."/>
            <person name="Kellis M."/>
            <person name="Gelbart W."/>
            <person name="Iyer V.N."/>
            <person name="Pollard D.A."/>
            <person name="Sackton T.B."/>
            <person name="Larracuente A.M."/>
            <person name="Singh N.D."/>
            <person name="Abad J.P."/>
            <person name="Abt D.N."/>
            <person name="Adryan B."/>
            <person name="Aguade M."/>
            <person name="Akashi H."/>
            <person name="Anderson W.W."/>
            <person name="Aquadro C.F."/>
            <person name="Ardell D.H."/>
            <person name="Arguello R."/>
            <person name="Artieri C.G."/>
            <person name="Barbash D.A."/>
            <person name="Barker D."/>
            <person name="Barsanti P."/>
            <person name="Batterham P."/>
            <person name="Batzoglou S."/>
            <person name="Begun D."/>
            <person name="Bhutkar A."/>
            <person name="Blanco E."/>
            <person name="Bosak S.A."/>
            <person name="Bradley R.K."/>
            <person name="Brand A.D."/>
            <person name="Brent M.R."/>
            <person name="Brooks A.N."/>
            <person name="Brown R.H."/>
            <person name="Butlin R.K."/>
            <person name="Caggese C."/>
            <person name="Calvi B.R."/>
            <person name="Bernardo de Carvalho A."/>
            <person name="Caspi A."/>
            <person name="Castrezana S."/>
            <person name="Celniker S.E."/>
            <person name="Chang J.L."/>
            <person name="Chapple C."/>
            <person name="Chatterji S."/>
            <person name="Chinwalla A."/>
            <person name="Civetta A."/>
            <person name="Clifton S.W."/>
            <person name="Comeron J.M."/>
            <person name="Costello J.C."/>
            <person name="Coyne J.A."/>
            <person name="Daub J."/>
            <person name="David R.G."/>
            <person name="Delcher A.L."/>
            <person name="Delehaunty K."/>
            <person name="Do C.B."/>
            <person name="Ebling H."/>
            <person name="Edwards K."/>
            <person name="Eickbush T."/>
            <person name="Evans J.D."/>
            <person name="Filipski A."/>
            <person name="Findeiss S."/>
            <person name="Freyhult E."/>
            <person name="Fulton L."/>
            <person name="Fulton R."/>
            <person name="Garcia A.C."/>
            <person name="Gardiner A."/>
            <person name="Garfield D.A."/>
            <person name="Garvin B.E."/>
            <person name="Gibson G."/>
            <person name="Gilbert D."/>
            <person name="Gnerre S."/>
            <person name="Godfrey J."/>
            <person name="Good R."/>
            <person name="Gotea V."/>
            <person name="Gravely B."/>
            <person name="Greenberg A.J."/>
            <person name="Griffiths-Jones S."/>
            <person name="Gross S."/>
            <person name="Guigo R."/>
            <person name="Gustafson E.A."/>
            <person name="Haerty W."/>
            <person name="Hahn M.W."/>
            <person name="Halligan D.L."/>
            <person name="Halpern A.L."/>
            <person name="Halter G.M."/>
            <person name="Han M.V."/>
            <person name="Heger A."/>
            <person name="Hillier L."/>
            <person name="Hinrichs A.S."/>
            <person name="Holmes I."/>
            <person name="Hoskins R.A."/>
            <person name="Hubisz M.J."/>
            <person name="Hultmark D."/>
            <person name="Huntley M.A."/>
            <person name="Jaffe D.B."/>
            <person name="Jagadeeshan S."/>
            <person name="Jeck W.R."/>
            <person name="Johnson J."/>
            <person name="Jones C.D."/>
            <person name="Jordan W.C."/>
            <person name="Karpen G.H."/>
            <person name="Kataoka E."/>
            <person name="Keightley P.D."/>
            <person name="Kheradpour P."/>
            <person name="Kirkness E.F."/>
            <person name="Koerich L.B."/>
            <person name="Kristiansen K."/>
            <person name="Kudrna D."/>
            <person name="Kulathinal R.J."/>
            <person name="Kumar S."/>
            <person name="Kwok R."/>
            <person name="Lander E."/>
            <person name="Langley C.H."/>
            <person name="Lapoint R."/>
            <person name="Lazzaro B.P."/>
            <person name="Lee S.J."/>
            <person name="Levesque L."/>
            <person name="Li R."/>
            <person name="Lin C.F."/>
            <person name="Lin M.F."/>
            <person name="Lindblad-Toh K."/>
            <person name="Llopart A."/>
            <person name="Long M."/>
            <person name="Low L."/>
            <person name="Lozovsky E."/>
            <person name="Lu J."/>
            <person name="Luo M."/>
            <person name="Machado C.A."/>
            <person name="Makalowski W."/>
            <person name="Marzo M."/>
            <person name="Matsuda M."/>
            <person name="Matzkin L."/>
            <person name="McAllister B."/>
            <person name="McBride C.S."/>
            <person name="McKernan B."/>
            <person name="McKernan K."/>
            <person name="Mendez-Lago M."/>
            <person name="Minx P."/>
            <person name="Mollenhauer M.U."/>
            <person name="Montooth K."/>
            <person name="Mount S.M."/>
            <person name="Mu X."/>
            <person name="Myers E."/>
            <person name="Negre B."/>
            <person name="Newfeld S."/>
            <person name="Nielsen R."/>
            <person name="Noor M.A."/>
            <person name="O'Grady P."/>
            <person name="Pachter L."/>
            <person name="Papaceit M."/>
            <person name="Parisi M.J."/>
            <person name="Parisi M."/>
            <person name="Parts L."/>
            <person name="Pedersen J.S."/>
            <person name="Pesole G."/>
            <person name="Phillippy A.M."/>
            <person name="Ponting C.P."/>
            <person name="Pop M."/>
            <person name="Porcelli D."/>
            <person name="Powell J.R."/>
            <person name="Prohaska S."/>
            <person name="Pruitt K."/>
            <person name="Puig M."/>
            <person name="Quesneville H."/>
            <person name="Ram K.R."/>
            <person name="Rand D."/>
            <person name="Rasmussen M.D."/>
            <person name="Reed L.K."/>
            <person name="Reenan R."/>
            <person name="Reily A."/>
            <person name="Remington K.A."/>
            <person name="Rieger T.T."/>
            <person name="Ritchie M.G."/>
            <person name="Robin C."/>
            <person name="Rogers Y.H."/>
            <person name="Rohde C."/>
            <person name="Rozas J."/>
            <person name="Rubenfield M.J."/>
            <person name="Ruiz A."/>
            <person name="Russo S."/>
            <person name="Salzberg S.L."/>
            <person name="Sanchez-Gracia A."/>
            <person name="Saranga D.J."/>
            <person name="Sato H."/>
            <person name="Schaeffer S.W."/>
            <person name="Schatz M.C."/>
            <person name="Schlenke T."/>
            <person name="Schwartz R."/>
            <person name="Segarra C."/>
            <person name="Singh R.S."/>
            <person name="Sirot L."/>
            <person name="Sirota M."/>
            <person name="Sisneros N.B."/>
            <person name="Smith C.D."/>
            <person name="Smith T.F."/>
            <person name="Spieth J."/>
            <person name="Stage D.E."/>
            <person name="Stark A."/>
            <person name="Stephan W."/>
            <person name="Strausberg R.L."/>
            <person name="Strempel S."/>
            <person name="Sturgill D."/>
            <person name="Sutton G."/>
            <person name="Sutton G.G."/>
            <person name="Tao W."/>
            <person name="Teichmann S."/>
            <person name="Tobari Y.N."/>
            <person name="Tomimura Y."/>
            <person name="Tsolas J.M."/>
            <person name="Valente V.L."/>
            <person name="Venter E."/>
            <person name="Venter J.C."/>
            <person name="Vicario S."/>
            <person name="Vieira F.G."/>
            <person name="Vilella A.J."/>
            <person name="Villasante A."/>
            <person name="Walenz B."/>
            <person name="Wang J."/>
            <person name="Wasserman M."/>
            <person name="Watts T."/>
            <person name="Wilson D."/>
            <person name="Wilson R.K."/>
            <person name="Wing R.A."/>
            <person name="Wolfner M.F."/>
            <person name="Wong A."/>
            <person name="Wong G.K."/>
            <person name="Wu C.I."/>
            <person name="Wu G."/>
            <person name="Yamamoto D."/>
            <person name="Yang H.P."/>
            <person name="Yang S.P."/>
            <person name="Yorke J.A."/>
            <person name="Yoshida K."/>
            <person name="Zdobnov E."/>
            <person name="Zhang P."/>
            <person name="Zhang Y."/>
            <person name="Zimin A.V."/>
            <person name="Baldwin J."/>
            <person name="Abdouelleil A."/>
            <person name="Abdulkadir J."/>
            <person name="Abebe A."/>
            <person name="Abera B."/>
            <person name="Abreu J."/>
            <person name="Acer S.C."/>
            <person name="Aftuck L."/>
            <person name="Alexander A."/>
            <person name="An P."/>
            <person name="Anderson E."/>
            <person name="Anderson S."/>
            <person name="Arachi H."/>
            <person name="Azer M."/>
            <person name="Bachantsang P."/>
            <person name="Barry A."/>
            <person name="Bayul T."/>
            <person name="Berlin A."/>
            <person name="Bessette D."/>
            <person name="Bloom T."/>
            <person name="Blye J."/>
            <person name="Boguslavskiy L."/>
            <person name="Bonnet C."/>
            <person name="Boukhgalter B."/>
            <person name="Bourzgui I."/>
            <person name="Brown A."/>
            <person name="Cahill P."/>
            <person name="Channer S."/>
            <person name="Cheshatsang Y."/>
            <person name="Chuda L."/>
            <person name="Citroen M."/>
            <person name="Collymore A."/>
            <person name="Cooke P."/>
            <person name="Costello M."/>
            <person name="D'Aco K."/>
            <person name="Daza R."/>
            <person name="De Haan G."/>
            <person name="DeGray S."/>
            <person name="DeMaso C."/>
            <person name="Dhargay N."/>
            <person name="Dooley K."/>
            <person name="Dooley E."/>
            <person name="Doricent M."/>
            <person name="Dorje P."/>
            <person name="Dorjee K."/>
            <person name="Dupes A."/>
            <person name="Elong R."/>
            <person name="Falk J."/>
            <person name="Farina A."/>
            <person name="Faro S."/>
            <person name="Ferguson D."/>
            <person name="Fisher S."/>
            <person name="Foley C.D."/>
            <person name="Franke A."/>
            <person name="Friedrich D."/>
            <person name="Gadbois L."/>
            <person name="Gearin G."/>
            <person name="Gearin C.R."/>
            <person name="Giannoukos G."/>
            <person name="Goode T."/>
            <person name="Graham J."/>
            <person name="Grandbois E."/>
            <person name="Grewal S."/>
            <person name="Gyaltsen K."/>
            <person name="Hafez N."/>
            <person name="Hagos B."/>
            <person name="Hall J."/>
            <person name="Henson C."/>
            <person name="Hollinger A."/>
            <person name="Honan T."/>
            <person name="Huard M.D."/>
            <person name="Hughes L."/>
            <person name="Hurhula B."/>
            <person name="Husby M.E."/>
            <person name="Kamat A."/>
            <person name="Kanga B."/>
            <person name="Kashin S."/>
            <person name="Khazanovich D."/>
            <person name="Kisner P."/>
            <person name="Lance K."/>
            <person name="Lara M."/>
            <person name="Lee W."/>
            <person name="Lennon N."/>
            <person name="Letendre F."/>
            <person name="LeVine R."/>
            <person name="Lipovsky A."/>
            <person name="Liu X."/>
            <person name="Liu J."/>
            <person name="Liu S."/>
            <person name="Lokyitsang T."/>
            <person name="Lokyitsang Y."/>
            <person name="Lubonja R."/>
            <person name="Lui A."/>
            <person name="MacDonald P."/>
            <person name="Magnisalis V."/>
            <person name="Maru K."/>
            <person name="Matthews C."/>
            <person name="McCusker W."/>
            <person name="McDonough S."/>
            <person name="Mehta T."/>
            <person name="Meldrim J."/>
            <person name="Meneus L."/>
            <person name="Mihai O."/>
            <person name="Mihalev A."/>
            <person name="Mihova T."/>
            <person name="Mittelman R."/>
            <person name="Mlenga V."/>
            <person name="Montmayeur A."/>
            <person name="Mulrain L."/>
            <person name="Navidi A."/>
            <person name="Naylor J."/>
            <person name="Negash T."/>
            <person name="Nguyen T."/>
            <person name="Nguyen N."/>
            <person name="Nicol R."/>
            <person name="Norbu C."/>
            <person name="Norbu N."/>
            <person name="Novod N."/>
            <person name="O'Neill B."/>
            <person name="Osman S."/>
            <person name="Markiewicz E."/>
            <person name="Oyono O.L."/>
            <person name="Patti C."/>
            <person name="Phunkhang P."/>
            <person name="Pierre F."/>
            <person name="Priest M."/>
            <person name="Raghuraman S."/>
            <person name="Rege F."/>
            <person name="Reyes R."/>
            <person name="Rise C."/>
            <person name="Rogov P."/>
            <person name="Ross K."/>
            <person name="Ryan E."/>
            <person name="Settipalli S."/>
            <person name="Shea T."/>
            <person name="Sherpa N."/>
            <person name="Shi L."/>
            <person name="Shih D."/>
            <person name="Sparrow T."/>
            <person name="Spaulding J."/>
            <person name="Stalker J."/>
            <person name="Stange-Thomann N."/>
            <person name="Stavropoulos S."/>
            <person name="Stone C."/>
            <person name="Strader C."/>
            <person name="Tesfaye S."/>
            <person name="Thomson T."/>
            <person name="Thoulutsang Y."/>
            <person name="Thoulutsang D."/>
            <person name="Topham K."/>
            <person name="Topping I."/>
            <person name="Tsamla T."/>
            <person name="Vassiliev H."/>
            <person name="Vo A."/>
            <person name="Wangchuk T."/>
            <person name="Wangdi T."/>
            <person name="Weiand M."/>
            <person name="Wilkinson J."/>
            <person name="Wilson A."/>
            <person name="Yadav S."/>
            <person name="Young G."/>
            <person name="Yu Q."/>
            <person name="Zembek L."/>
            <person name="Zhong D."/>
            <person name="Zimmer A."/>
            <person name="Zwirko Z."/>
            <person name="Jaffe D.B."/>
            <person name="Alvarez P."/>
            <person name="Brockman W."/>
            <person name="Butler J."/>
            <person name="Chin C."/>
            <person name="Gnerre S."/>
            <person name="Grabherr M."/>
            <person name="Kleber M."/>
            <person name="Mauceli E."/>
            <person name="MacCallum I."/>
        </authorList>
    </citation>
    <scope>NUCLEOTIDE SEQUENCE [LARGE SCALE GENOMIC DNA]</scope>
    <source>
        <strain evidence="14">Tucson 15010-1051.87</strain>
    </source>
</reference>
<evidence type="ECO:0000256" key="5">
    <source>
        <dbReference type="ARBA" id="ARBA00022801"/>
    </source>
</evidence>